<keyword evidence="2" id="KW-1185">Reference proteome</keyword>
<organism evidence="1 2">
    <name type="scientific">Eragrostis curvula</name>
    <name type="common">weeping love grass</name>
    <dbReference type="NCBI Taxonomy" id="38414"/>
    <lineage>
        <taxon>Eukaryota</taxon>
        <taxon>Viridiplantae</taxon>
        <taxon>Streptophyta</taxon>
        <taxon>Embryophyta</taxon>
        <taxon>Tracheophyta</taxon>
        <taxon>Spermatophyta</taxon>
        <taxon>Magnoliopsida</taxon>
        <taxon>Liliopsida</taxon>
        <taxon>Poales</taxon>
        <taxon>Poaceae</taxon>
        <taxon>PACMAD clade</taxon>
        <taxon>Chloridoideae</taxon>
        <taxon>Eragrostideae</taxon>
        <taxon>Eragrostidinae</taxon>
        <taxon>Eragrostis</taxon>
    </lineage>
</organism>
<reference evidence="1 2" key="1">
    <citation type="journal article" date="2019" name="Sci. Rep.">
        <title>A high-quality genome of Eragrostis curvula grass provides insights into Poaceae evolution and supports new strategies to enhance forage quality.</title>
        <authorList>
            <person name="Carballo J."/>
            <person name="Santos B.A.C.M."/>
            <person name="Zappacosta D."/>
            <person name="Garbus I."/>
            <person name="Selva J.P."/>
            <person name="Gallo C.A."/>
            <person name="Diaz A."/>
            <person name="Albertini E."/>
            <person name="Caccamo M."/>
            <person name="Echenique V."/>
        </authorList>
    </citation>
    <scope>NUCLEOTIDE SEQUENCE [LARGE SCALE GENOMIC DNA]</scope>
    <source>
        <strain evidence="2">cv. Victoria</strain>
        <tissue evidence="1">Leaf</tissue>
    </source>
</reference>
<name>A0A5J9TGF5_9POAL</name>
<proteinExistence type="predicted"/>
<comment type="caution">
    <text evidence="1">The sequence shown here is derived from an EMBL/GenBank/DDBJ whole genome shotgun (WGS) entry which is preliminary data.</text>
</comment>
<dbReference type="EMBL" id="RWGY01000039">
    <property type="protein sequence ID" value="TVU10450.1"/>
    <property type="molecule type" value="Genomic_DNA"/>
</dbReference>
<accession>A0A5J9TGF5</accession>
<dbReference type="Proteomes" id="UP000324897">
    <property type="component" value="Chromosome 3"/>
</dbReference>
<evidence type="ECO:0000313" key="2">
    <source>
        <dbReference type="Proteomes" id="UP000324897"/>
    </source>
</evidence>
<sequence>MFGGALGGGCAYFVLNLNWAERLREMSHSFEDGSTAVVEELPAGQGWDDDTRMTWLIPQPSGVASAHALIGIRFVTVAIMCEPDDVIAALDGEEFYGNVLGVKFGKERPKGPFLMSLLAPN</sequence>
<evidence type="ECO:0000313" key="1">
    <source>
        <dbReference type="EMBL" id="TVU10450.1"/>
    </source>
</evidence>
<feature type="non-terminal residue" evidence="1">
    <location>
        <position position="1"/>
    </location>
</feature>
<gene>
    <name evidence="1" type="ORF">EJB05_43981</name>
</gene>
<dbReference type="Gramene" id="TVU10450">
    <property type="protein sequence ID" value="TVU10450"/>
    <property type="gene ID" value="EJB05_43981"/>
</dbReference>
<protein>
    <submittedName>
        <fullName evidence="1">Uncharacterized protein</fullName>
    </submittedName>
</protein>
<dbReference type="AlphaFoldDB" id="A0A5J9TGF5"/>